<organism evidence="6 7">
    <name type="scientific">Sphaerobolus stellatus (strain SS14)</name>
    <dbReference type="NCBI Taxonomy" id="990650"/>
    <lineage>
        <taxon>Eukaryota</taxon>
        <taxon>Fungi</taxon>
        <taxon>Dikarya</taxon>
        <taxon>Basidiomycota</taxon>
        <taxon>Agaricomycotina</taxon>
        <taxon>Agaricomycetes</taxon>
        <taxon>Phallomycetidae</taxon>
        <taxon>Geastrales</taxon>
        <taxon>Sphaerobolaceae</taxon>
        <taxon>Sphaerobolus</taxon>
    </lineage>
</organism>
<accession>A0A0C9VBJ2</accession>
<evidence type="ECO:0000313" key="7">
    <source>
        <dbReference type="Proteomes" id="UP000054279"/>
    </source>
</evidence>
<dbReference type="EMBL" id="KN837156">
    <property type="protein sequence ID" value="KIJ38882.1"/>
    <property type="molecule type" value="Genomic_DNA"/>
</dbReference>
<dbReference type="Pfam" id="PF05378">
    <property type="entry name" value="Hydant_A_N"/>
    <property type="match status" value="1"/>
</dbReference>
<dbReference type="SUPFAM" id="SSF53067">
    <property type="entry name" value="Actin-like ATPase domain"/>
    <property type="match status" value="1"/>
</dbReference>
<dbReference type="InterPro" id="IPR043129">
    <property type="entry name" value="ATPase_NBD"/>
</dbReference>
<feature type="domain" description="Hydantoinase A/oxoprolinase" evidence="2">
    <location>
        <begin position="213"/>
        <end position="498"/>
    </location>
</feature>
<dbReference type="Pfam" id="PF01968">
    <property type="entry name" value="Hydantoinase_A"/>
    <property type="match status" value="1"/>
</dbReference>
<dbReference type="GO" id="GO:0006749">
    <property type="term" value="P:glutathione metabolic process"/>
    <property type="evidence" value="ECO:0007669"/>
    <property type="project" value="TreeGrafter"/>
</dbReference>
<dbReference type="Gene3D" id="3.30.420.40">
    <property type="match status" value="1"/>
</dbReference>
<evidence type="ECO:0000259" key="3">
    <source>
        <dbReference type="Pfam" id="PF02538"/>
    </source>
</evidence>
<evidence type="ECO:0000313" key="6">
    <source>
        <dbReference type="EMBL" id="KIJ38882.1"/>
    </source>
</evidence>
<evidence type="ECO:0000259" key="4">
    <source>
        <dbReference type="Pfam" id="PF05378"/>
    </source>
</evidence>
<evidence type="ECO:0000259" key="2">
    <source>
        <dbReference type="Pfam" id="PF01968"/>
    </source>
</evidence>
<dbReference type="InterPro" id="IPR003692">
    <property type="entry name" value="Hydantoinase_B"/>
</dbReference>
<dbReference type="InterPro" id="IPR002821">
    <property type="entry name" value="Hydantoinase_A"/>
</dbReference>
<evidence type="ECO:0000259" key="5">
    <source>
        <dbReference type="Pfam" id="PF19278"/>
    </source>
</evidence>
<dbReference type="Pfam" id="PF02538">
    <property type="entry name" value="Hydantoinase_B"/>
    <property type="match status" value="1"/>
</dbReference>
<reference evidence="6 7" key="1">
    <citation type="submission" date="2014-06" db="EMBL/GenBank/DDBJ databases">
        <title>Evolutionary Origins and Diversification of the Mycorrhizal Mutualists.</title>
        <authorList>
            <consortium name="DOE Joint Genome Institute"/>
            <consortium name="Mycorrhizal Genomics Consortium"/>
            <person name="Kohler A."/>
            <person name="Kuo A."/>
            <person name="Nagy L.G."/>
            <person name="Floudas D."/>
            <person name="Copeland A."/>
            <person name="Barry K.W."/>
            <person name="Cichocki N."/>
            <person name="Veneault-Fourrey C."/>
            <person name="LaButti K."/>
            <person name="Lindquist E.A."/>
            <person name="Lipzen A."/>
            <person name="Lundell T."/>
            <person name="Morin E."/>
            <person name="Murat C."/>
            <person name="Riley R."/>
            <person name="Ohm R."/>
            <person name="Sun H."/>
            <person name="Tunlid A."/>
            <person name="Henrissat B."/>
            <person name="Grigoriev I.V."/>
            <person name="Hibbett D.S."/>
            <person name="Martin F."/>
        </authorList>
    </citation>
    <scope>NUCLEOTIDE SEQUENCE [LARGE SCALE GENOMIC DNA]</scope>
    <source>
        <strain evidence="6 7">SS14</strain>
    </source>
</reference>
<gene>
    <name evidence="6" type="ORF">M422DRAFT_32956</name>
</gene>
<keyword evidence="7" id="KW-1185">Reference proteome</keyword>
<sequence>MTTQRTPWRLGVDVGGTFTDAVLYNGETGEILRAKVPSTPSDQSEGVLNAITQLKVQLPEQERANISVLNHGTTIATNAILEGKGGKVALLVTEGYKDILQVRRSQVPGGLAGWIVWPKPEPLAPLEMTIEVPGRMSSSGEEVRPLDESLLRSRLHKLKSIKTPPESITISLINSFANPVHEQEVAKIVQDEFPNLPLSLSSDILPEMMEYERTLTTVANAYVKPVVHKYLTNLQEKLGDTELRVLRSDGGLAGLATAKEHCSNLLFSGPAGGVAGAVSHVGGKTAFKNLLTFDMGGTSTDVCLVENAVPVVRRESTIGDLTIRAPSVDVRTVGAGGGSIASFAEITGALRVGPESAGATPGPACYSKGGIHPTVTDAFAVLGYLPPALLGGAFLLNIDKAKAAIHEFVAKPMNLSVVEAAEGIIRIAVEKMYGSLRSVSVEKGKDPRQFHLVSFGGAGGLVACVLSQLCGTAYPTIIPPSPGVLCALGDACTVLRHEVSSTSLHRISAVKSNELLNQLAELERQARAVLVQQGISLEDQTVVFEMDLRYRGQATNLTVPVSLKELAHSNLEAVTKRFEDLHSEVFTFSLDLEVEVVNLRAKAEEKRREIVTPALPRGAGFPKEEAIKSKTTLFYAGKWYTEVPIFDRPSLLCGDSLVGPCIITELDSNTLIIPGYRAEIDAVANILIWPAEAPSTEKQVEQESVGELDPIVVQLVEAGLQNARVEMDTLIQRVAMSPAMREQLDYFPMIAAGDGPNSGKMVCGQFGSFIPGFLASWDESIEEGDIFLTNDPYSASNAISHLNDFLVINPVHYHGKLIGWVANLGHFTDIGSIVPGSMPNCATSIFEDGIQIPLCKLYAAGVPNSAVFKIIQRNSRKPDFAKGDLYALVAATRIGAKRVIELCDRFGAMIYERSLDLLLERNRIAIGKLIRTTVPNEPIYFEDYIDDDGFGTGPWRIACTMSKQKNDDSEEIVIFDFAGTDPQSERSINFALSHEMLKMFIAIYLLTVFDPATIVNDGAFDLIKVAIPEGTILNPIRPAALSCRTHLLGRLFDVIGALFGQRQPEFLSAAGFSDSPHFFYSGWAASGEWFQLYQIGFGGIPARPHGDGPDGHSLWPSMRSAPNEFLESCLPLRIDRYETVPDSGGEGLYRGGNAMRIDYTFLEKGSVSIHDDRWFTKPWGVHGGGAGARSKKTLIQFSIDHINPTRRVLASKEDFIQVFPGDVLEWVTWGGGGWGNPLARDPELVAKELRRGLVKDASRYGVVLTSDDEVDVQGTESLRFSMKQAQALISQSLFNRGGSLKEIKERCLQETGLPPPTPPSFRELSGPITKIPHIIDLHLQRKREDIVLYGKIL</sequence>
<dbReference type="GO" id="GO:0005829">
    <property type="term" value="C:cytosol"/>
    <property type="evidence" value="ECO:0007669"/>
    <property type="project" value="TreeGrafter"/>
</dbReference>
<dbReference type="Proteomes" id="UP000054279">
    <property type="component" value="Unassembled WGS sequence"/>
</dbReference>
<proteinExistence type="inferred from homology"/>
<feature type="domain" description="Acetophenone carboxylase-like C-terminal" evidence="5">
    <location>
        <begin position="512"/>
        <end position="681"/>
    </location>
</feature>
<feature type="domain" description="Hydantoinase/oxoprolinase N-terminal" evidence="4">
    <location>
        <begin position="9"/>
        <end position="192"/>
    </location>
</feature>
<dbReference type="InterPro" id="IPR008040">
    <property type="entry name" value="Hydant_A_N"/>
</dbReference>
<dbReference type="OrthoDB" id="3643at2759"/>
<dbReference type="GO" id="GO:0017168">
    <property type="term" value="F:5-oxoprolinase (ATP-hydrolyzing) activity"/>
    <property type="evidence" value="ECO:0007669"/>
    <property type="project" value="TreeGrafter"/>
</dbReference>
<dbReference type="HOGENOM" id="CLU_002157_2_0_1"/>
<name>A0A0C9VBJ2_SPHS4</name>
<dbReference type="InterPro" id="IPR049517">
    <property type="entry name" value="ACX-like_C"/>
</dbReference>
<dbReference type="Pfam" id="PF19278">
    <property type="entry name" value="Hydant_A_C"/>
    <property type="match status" value="1"/>
</dbReference>
<feature type="domain" description="Hydantoinase B/oxoprolinase" evidence="3">
    <location>
        <begin position="709"/>
        <end position="1237"/>
    </location>
</feature>
<dbReference type="PANTHER" id="PTHR11365:SF23">
    <property type="entry name" value="HYPOTHETICAL 5-OXOPROLINASE (EUROFUNG)-RELATED"/>
    <property type="match status" value="1"/>
</dbReference>
<dbReference type="InterPro" id="IPR045079">
    <property type="entry name" value="Oxoprolinase-like"/>
</dbReference>
<protein>
    <recommendedName>
        <fullName evidence="8">5-oxoprolinase</fullName>
    </recommendedName>
</protein>
<evidence type="ECO:0008006" key="8">
    <source>
        <dbReference type="Google" id="ProtNLM"/>
    </source>
</evidence>
<comment type="similarity">
    <text evidence="1">Belongs to the oxoprolinase family.</text>
</comment>
<dbReference type="PANTHER" id="PTHR11365">
    <property type="entry name" value="5-OXOPROLINASE RELATED"/>
    <property type="match status" value="1"/>
</dbReference>
<evidence type="ECO:0000256" key="1">
    <source>
        <dbReference type="ARBA" id="ARBA00010403"/>
    </source>
</evidence>